<feature type="transmembrane region" description="Helical" evidence="2">
    <location>
        <begin position="62"/>
        <end position="84"/>
    </location>
</feature>
<dbReference type="GO" id="GO:0016020">
    <property type="term" value="C:membrane"/>
    <property type="evidence" value="ECO:0007669"/>
    <property type="project" value="InterPro"/>
</dbReference>
<keyword evidence="2" id="KW-0472">Membrane</keyword>
<proteinExistence type="inferred from homology"/>
<dbReference type="AlphaFoldDB" id="A0A9D1UXF5"/>
<protein>
    <submittedName>
        <fullName evidence="3">YggT family protein</fullName>
    </submittedName>
</protein>
<reference evidence="3" key="2">
    <citation type="submission" date="2021-04" db="EMBL/GenBank/DDBJ databases">
        <authorList>
            <person name="Gilroy R."/>
        </authorList>
    </citation>
    <scope>NUCLEOTIDE SEQUENCE</scope>
    <source>
        <strain evidence="3">6627</strain>
    </source>
</reference>
<name>A0A9D1UXF5_9LACO</name>
<reference evidence="3" key="1">
    <citation type="journal article" date="2021" name="PeerJ">
        <title>Extensive microbial diversity within the chicken gut microbiome revealed by metagenomics and culture.</title>
        <authorList>
            <person name="Gilroy R."/>
            <person name="Ravi A."/>
            <person name="Getino M."/>
            <person name="Pursley I."/>
            <person name="Horton D.L."/>
            <person name="Alikhan N.F."/>
            <person name="Baker D."/>
            <person name="Gharbi K."/>
            <person name="Hall N."/>
            <person name="Watson M."/>
            <person name="Adriaenssens E.M."/>
            <person name="Foster-Nyarko E."/>
            <person name="Jarju S."/>
            <person name="Secka A."/>
            <person name="Antonio M."/>
            <person name="Oren A."/>
            <person name="Chaudhuri R.R."/>
            <person name="La Ragione R."/>
            <person name="Hildebrand F."/>
            <person name="Pallen M.J."/>
        </authorList>
    </citation>
    <scope>NUCLEOTIDE SEQUENCE</scope>
    <source>
        <strain evidence="3">6627</strain>
    </source>
</reference>
<organism evidence="3 4">
    <name type="scientific">Candidatus Ligilactobacillus excrementigallinarum</name>
    <dbReference type="NCBI Taxonomy" id="2838641"/>
    <lineage>
        <taxon>Bacteria</taxon>
        <taxon>Bacillati</taxon>
        <taxon>Bacillota</taxon>
        <taxon>Bacilli</taxon>
        <taxon>Lactobacillales</taxon>
        <taxon>Lactobacillaceae</taxon>
        <taxon>Ligilactobacillus</taxon>
    </lineage>
</organism>
<keyword evidence="2" id="KW-0812">Transmembrane</keyword>
<dbReference type="PANTHER" id="PTHR33219">
    <property type="entry name" value="YLMG HOMOLOG PROTEIN 2, CHLOROPLASTIC"/>
    <property type="match status" value="1"/>
</dbReference>
<comment type="caution">
    <text evidence="3">The sequence shown here is derived from an EMBL/GenBank/DDBJ whole genome shotgun (WGS) entry which is preliminary data.</text>
</comment>
<evidence type="ECO:0000256" key="2">
    <source>
        <dbReference type="SAM" id="Phobius"/>
    </source>
</evidence>
<evidence type="ECO:0000313" key="3">
    <source>
        <dbReference type="EMBL" id="HIX02255.1"/>
    </source>
</evidence>
<sequence>MTSSIIIGLFNLYTLAIIIYCLMSWFPGALQTKFGNLLARIVNPFLDIFHFIPPIFNIDFSPIIALFVLQLVEQGLLWLIRIIFPA</sequence>
<accession>A0A9D1UXF5</accession>
<evidence type="ECO:0000313" key="4">
    <source>
        <dbReference type="Proteomes" id="UP000823963"/>
    </source>
</evidence>
<feature type="transmembrane region" description="Helical" evidence="2">
    <location>
        <begin position="6"/>
        <end position="25"/>
    </location>
</feature>
<comment type="similarity">
    <text evidence="1">Belongs to the YggT family.</text>
</comment>
<dbReference type="Pfam" id="PF02325">
    <property type="entry name" value="CCB3_YggT"/>
    <property type="match status" value="1"/>
</dbReference>
<dbReference type="InterPro" id="IPR003425">
    <property type="entry name" value="CCB3/YggT"/>
</dbReference>
<dbReference type="PANTHER" id="PTHR33219:SF14">
    <property type="entry name" value="PROTEIN COFACTOR ASSEMBLY OF COMPLEX C SUBUNIT B CCB3, CHLOROPLASTIC-RELATED"/>
    <property type="match status" value="1"/>
</dbReference>
<gene>
    <name evidence="3" type="ORF">H9861_05825</name>
</gene>
<dbReference type="EMBL" id="DXFP01000053">
    <property type="protein sequence ID" value="HIX02255.1"/>
    <property type="molecule type" value="Genomic_DNA"/>
</dbReference>
<dbReference type="Proteomes" id="UP000823963">
    <property type="component" value="Unassembled WGS sequence"/>
</dbReference>
<evidence type="ECO:0000256" key="1">
    <source>
        <dbReference type="ARBA" id="ARBA00010894"/>
    </source>
</evidence>
<keyword evidence="2" id="KW-1133">Transmembrane helix</keyword>